<dbReference type="AlphaFoldDB" id="A0A926HVT6"/>
<dbReference type="InterPro" id="IPR001041">
    <property type="entry name" value="2Fe-2S_ferredoxin-type"/>
</dbReference>
<dbReference type="PANTHER" id="PTHR42895:SF2">
    <property type="entry name" value="IRON-SULFUR CLUSTER PROTEIN"/>
    <property type="match status" value="1"/>
</dbReference>
<dbReference type="Pfam" id="PF14574">
    <property type="entry name" value="RACo_C_ter"/>
    <property type="match status" value="1"/>
</dbReference>
<evidence type="ECO:0000259" key="1">
    <source>
        <dbReference type="PROSITE" id="PS51085"/>
    </source>
</evidence>
<dbReference type="Gene3D" id="3.30.420.480">
    <property type="entry name" value="Domain of unknown function (DUF4445)"/>
    <property type="match status" value="1"/>
</dbReference>
<dbReference type="CDD" id="cd00207">
    <property type="entry name" value="fer2"/>
    <property type="match status" value="1"/>
</dbReference>
<reference evidence="2" key="1">
    <citation type="submission" date="2020-08" db="EMBL/GenBank/DDBJ databases">
        <title>Genome public.</title>
        <authorList>
            <person name="Liu C."/>
            <person name="Sun Q."/>
        </authorList>
    </citation>
    <scope>NUCLEOTIDE SEQUENCE</scope>
    <source>
        <strain evidence="2">NSJ-32</strain>
    </source>
</reference>
<dbReference type="PANTHER" id="PTHR42895">
    <property type="entry name" value="IRON-SULFUR CLUSTER-BINDING PROTEIN-RELATED"/>
    <property type="match status" value="1"/>
</dbReference>
<accession>A0A926HVT6</accession>
<dbReference type="InterPro" id="IPR052911">
    <property type="entry name" value="Corrinoid_activation_enz"/>
</dbReference>
<proteinExistence type="predicted"/>
<gene>
    <name evidence="2" type="ORF">H8730_00335</name>
</gene>
<dbReference type="GO" id="GO:0051536">
    <property type="term" value="F:iron-sulfur cluster binding"/>
    <property type="evidence" value="ECO:0007669"/>
    <property type="project" value="InterPro"/>
</dbReference>
<organism evidence="2 3">
    <name type="scientific">Bianquea renquensis</name>
    <dbReference type="NCBI Taxonomy" id="2763661"/>
    <lineage>
        <taxon>Bacteria</taxon>
        <taxon>Bacillati</taxon>
        <taxon>Bacillota</taxon>
        <taxon>Clostridia</taxon>
        <taxon>Eubacteriales</taxon>
        <taxon>Bianqueaceae</taxon>
        <taxon>Bianquea</taxon>
    </lineage>
</organism>
<dbReference type="EMBL" id="JACRSQ010000001">
    <property type="protein sequence ID" value="MBC8541997.1"/>
    <property type="molecule type" value="Genomic_DNA"/>
</dbReference>
<dbReference type="InterPro" id="IPR041414">
    <property type="entry name" value="Raco-like_middle"/>
</dbReference>
<dbReference type="InterPro" id="IPR036010">
    <property type="entry name" value="2Fe-2S_ferredoxin-like_sf"/>
</dbReference>
<keyword evidence="3" id="KW-1185">Reference proteome</keyword>
<dbReference type="InterPro" id="IPR027980">
    <property type="entry name" value="RACo_C"/>
</dbReference>
<dbReference type="Pfam" id="PF00111">
    <property type="entry name" value="Fer2"/>
    <property type="match status" value="1"/>
</dbReference>
<comment type="caution">
    <text evidence="2">The sequence shown here is derived from an EMBL/GenBank/DDBJ whole genome shotgun (WGS) entry which is preliminary data.</text>
</comment>
<evidence type="ECO:0000313" key="3">
    <source>
        <dbReference type="Proteomes" id="UP000657006"/>
    </source>
</evidence>
<dbReference type="RefSeq" id="WP_177714335.1">
    <property type="nucleotide sequence ID" value="NZ_JACRSQ010000001.1"/>
</dbReference>
<dbReference type="InterPro" id="IPR012675">
    <property type="entry name" value="Beta-grasp_dom_sf"/>
</dbReference>
<feature type="domain" description="2Fe-2S ferredoxin-type" evidence="1">
    <location>
        <begin position="2"/>
        <end position="96"/>
    </location>
</feature>
<dbReference type="Gene3D" id="3.10.20.30">
    <property type="match status" value="1"/>
</dbReference>
<protein>
    <submittedName>
        <fullName evidence="2">DUF4445 domain-containing protein</fullName>
    </submittedName>
</protein>
<dbReference type="Proteomes" id="UP000657006">
    <property type="component" value="Unassembled WGS sequence"/>
</dbReference>
<dbReference type="SUPFAM" id="SSF54292">
    <property type="entry name" value="2Fe-2S ferredoxin-like"/>
    <property type="match status" value="1"/>
</dbReference>
<dbReference type="Pfam" id="PF17651">
    <property type="entry name" value="Raco_middle"/>
    <property type="match status" value="1"/>
</dbReference>
<sequence length="510" mass="53556">MPTIQIHSQVAGPCLMAEAGTTLYALLSENGIHLDAPCGGKCYCGKCKVKVEPPLYEEMSAEEGALLSPQDMQASIRLACGYTIRTDAVVTLLSSSSDARIASEGRMLDPDFTIHPSEGMGAAVDIGTTTVAAYLYDLSTGALLNQASALNPQSAFGADVITRIQYTTENEDGLCRMQRAIAHQIDDLLASMTSAPIQKVCIAGNTTMLHLLAGVPVASLAVAPFTPVFLEARLFTPSDLHMRLPEPCEIQLLPSISTYVGADITAGILASGLYKSPLQTLFIDIGTNGEMALGNQERILCCATAAGPALEGAKISCGMGGVTGAISKFSIENGEPTFEVLGGGNPTGICGSGIVDIVASLVDQELVDETGYLEDEYSITGDIVMTPRDIREIQLAKSAIASGVEVLCKEAGISISDIDLCILAGGFGSFMNKESACRIGLLPAELRDKILVAGNTSGMGASMCLLNPDYLTLCQNLTQEASYIELSGRPDFEAAFVDNMFFESSSPLAN</sequence>
<dbReference type="InterPro" id="IPR042259">
    <property type="entry name" value="Raco-like_middle_sf"/>
</dbReference>
<evidence type="ECO:0000313" key="2">
    <source>
        <dbReference type="EMBL" id="MBC8541997.1"/>
    </source>
</evidence>
<dbReference type="PROSITE" id="PS51085">
    <property type="entry name" value="2FE2S_FER_2"/>
    <property type="match status" value="1"/>
</dbReference>
<name>A0A926HVT6_9FIRM</name>